<proteinExistence type="inferred from homology"/>
<evidence type="ECO:0000259" key="4">
    <source>
        <dbReference type="Pfam" id="PF25888"/>
    </source>
</evidence>
<sequence length="469" mass="54051">MTEHWKDVLPVDQYEITTNGMLHLEDHAVLQLLYQPLVGAIAMGVFQTLISEHRRRDFQQKTHTHHFLMNVLALNLQQIYEARQLLEGIGLLKTYRQKSENVHQFVYELQSPMQPAEFFSDGLLNIFLYQKIGKTAYDHLKELFEVPSRSTDDYVVVTKSFTDVFQSIKMSDLQQTKPPETPADKTMEKAATPSGVTIETDTFDFSLLLSGLHEAMVPKQAITPKVKTAIYKLAFLYRISPLEMKKILMSALTQHEEIDVDILRKQAREWYQFESGETLPAVVHQTQPAQAREFKDSPPETEEDKLIHALEISSPHQMLTEWSGGAQPSEADLRMVEDVMFQQKLPAGVVNVLLYFVMLRSDSKLTKSYVQKIAGHWARKKVMTVRQAMALAKDENAKYKEWQTEGPKKRTAKAIRTEKLPSWMDTQNESPSETLSEQERTEQRELEERLKKFASRTSDESTEQRRSGK</sequence>
<reference evidence="5 6" key="1">
    <citation type="submission" date="2019-03" db="EMBL/GenBank/DDBJ databases">
        <title>Genomic Encyclopedia of Type Strains, Phase IV (KMG-IV): sequencing the most valuable type-strain genomes for metagenomic binning, comparative biology and taxonomic classification.</title>
        <authorList>
            <person name="Goeker M."/>
        </authorList>
    </citation>
    <scope>NUCLEOTIDE SEQUENCE [LARGE SCALE GENOMIC DNA]</scope>
    <source>
        <strain evidence="5 6">DSM 28697</strain>
    </source>
</reference>
<dbReference type="AlphaFoldDB" id="A0A4R6U3Z5"/>
<keyword evidence="5" id="KW-0547">Nucleotide-binding</keyword>
<evidence type="ECO:0000313" key="6">
    <source>
        <dbReference type="Proteomes" id="UP000295632"/>
    </source>
</evidence>
<evidence type="ECO:0000256" key="1">
    <source>
        <dbReference type="ARBA" id="ARBA00093462"/>
    </source>
</evidence>
<protein>
    <submittedName>
        <fullName evidence="5">Replicative DNA helicase loader DnaB</fullName>
    </submittedName>
</protein>
<dbReference type="InterPro" id="IPR058660">
    <property type="entry name" value="WHD_DnaB"/>
</dbReference>
<dbReference type="Proteomes" id="UP000295632">
    <property type="component" value="Unassembled WGS sequence"/>
</dbReference>
<dbReference type="Pfam" id="PF07261">
    <property type="entry name" value="DnaB_2"/>
    <property type="match status" value="1"/>
</dbReference>
<evidence type="ECO:0000313" key="5">
    <source>
        <dbReference type="EMBL" id="TDQ39155.1"/>
    </source>
</evidence>
<evidence type="ECO:0000256" key="2">
    <source>
        <dbReference type="SAM" id="MobiDB-lite"/>
    </source>
</evidence>
<evidence type="ECO:0000259" key="3">
    <source>
        <dbReference type="Pfam" id="PF07261"/>
    </source>
</evidence>
<keyword evidence="5" id="KW-0067">ATP-binding</keyword>
<accession>A0A4R6U3Z5</accession>
<dbReference type="GO" id="GO:0004386">
    <property type="term" value="F:helicase activity"/>
    <property type="evidence" value="ECO:0007669"/>
    <property type="project" value="UniProtKB-KW"/>
</dbReference>
<feature type="region of interest" description="Disordered" evidence="2">
    <location>
        <begin position="402"/>
        <end position="469"/>
    </location>
</feature>
<comment type="caution">
    <text evidence="5">The sequence shown here is derived from an EMBL/GenBank/DDBJ whole genome shotgun (WGS) entry which is preliminary data.</text>
</comment>
<comment type="similarity">
    <text evidence="1">Belongs to the DnaB/DnaD family.</text>
</comment>
<dbReference type="RefSeq" id="WP_133580591.1">
    <property type="nucleotide sequence ID" value="NZ_SNYJ01000008.1"/>
</dbReference>
<organism evidence="5 6">
    <name type="scientific">Aureibacillus halotolerans</name>
    <dbReference type="NCBI Taxonomy" id="1508390"/>
    <lineage>
        <taxon>Bacteria</taxon>
        <taxon>Bacillati</taxon>
        <taxon>Bacillota</taxon>
        <taxon>Bacilli</taxon>
        <taxon>Bacillales</taxon>
        <taxon>Bacillaceae</taxon>
        <taxon>Aureibacillus</taxon>
    </lineage>
</organism>
<keyword evidence="5" id="KW-0378">Hydrolase</keyword>
<name>A0A4R6U3Z5_9BACI</name>
<keyword evidence="5" id="KW-0347">Helicase</keyword>
<dbReference type="OrthoDB" id="2082007at2"/>
<feature type="domain" description="Replicative helicase loading/DNA remodeling protein DnaB N-terminal winged helix" evidence="4">
    <location>
        <begin position="10"/>
        <end position="217"/>
    </location>
</feature>
<dbReference type="EMBL" id="SNYJ01000008">
    <property type="protein sequence ID" value="TDQ39155.1"/>
    <property type="molecule type" value="Genomic_DNA"/>
</dbReference>
<feature type="domain" description="DnaB/C C-terminal" evidence="3">
    <location>
        <begin position="328"/>
        <end position="390"/>
    </location>
</feature>
<gene>
    <name evidence="5" type="ORF">EV213_108102</name>
</gene>
<dbReference type="InterPro" id="IPR006343">
    <property type="entry name" value="DnaB/C_C"/>
</dbReference>
<feature type="compositionally biased region" description="Basic and acidic residues" evidence="2">
    <location>
        <begin position="437"/>
        <end position="469"/>
    </location>
</feature>
<dbReference type="Pfam" id="PF25888">
    <property type="entry name" value="WHD_DnaB"/>
    <property type="match status" value="1"/>
</dbReference>
<keyword evidence="6" id="KW-1185">Reference proteome</keyword>